<feature type="transmembrane region" description="Helical" evidence="6">
    <location>
        <begin position="156"/>
        <end position="175"/>
    </location>
</feature>
<keyword evidence="4 6" id="KW-0472">Membrane</keyword>
<evidence type="ECO:0000313" key="7">
    <source>
        <dbReference type="EMBL" id="KOO52375.1"/>
    </source>
</evidence>
<comment type="subcellular location">
    <subcellularLocation>
        <location evidence="1">Membrane</location>
        <topology evidence="1">Multi-pass membrane protein</topology>
    </subcellularLocation>
</comment>
<name>A0A0M0LMS3_9BACL</name>
<dbReference type="PANTHER" id="PTHR30520:SF8">
    <property type="entry name" value="NITRITE TRANSPORTER NIRC"/>
    <property type="match status" value="1"/>
</dbReference>
<feature type="transmembrane region" description="Helical" evidence="6">
    <location>
        <begin position="227"/>
        <end position="252"/>
    </location>
</feature>
<evidence type="ECO:0000256" key="1">
    <source>
        <dbReference type="ARBA" id="ARBA00004141"/>
    </source>
</evidence>
<dbReference type="RefSeq" id="WP_053416543.1">
    <property type="nucleotide sequence ID" value="NZ_LILB01000001.1"/>
</dbReference>
<feature type="transmembrane region" description="Helical" evidence="6">
    <location>
        <begin position="27"/>
        <end position="46"/>
    </location>
</feature>
<dbReference type="PATRIC" id="fig|263475.3.peg.2108"/>
<reference evidence="8" key="1">
    <citation type="submission" date="2015-08" db="EMBL/GenBank/DDBJ databases">
        <title>Fjat-10028 dsm 16317.</title>
        <authorList>
            <person name="Liu B."/>
            <person name="Wang J."/>
            <person name="Zhu Y."/>
            <person name="Liu G."/>
            <person name="Chen Q."/>
            <person name="Chen Z."/>
            <person name="Lan J."/>
            <person name="Che J."/>
            <person name="Ge C."/>
            <person name="Shi H."/>
            <person name="Pan Z."/>
            <person name="Liu X."/>
        </authorList>
    </citation>
    <scope>NUCLEOTIDE SEQUENCE [LARGE SCALE GENOMIC DNA]</scope>
    <source>
        <strain evidence="8">DSM 16317</strain>
    </source>
</reference>
<organism evidence="7 8">
    <name type="scientific">Viridibacillus arvi</name>
    <dbReference type="NCBI Taxonomy" id="263475"/>
    <lineage>
        <taxon>Bacteria</taxon>
        <taxon>Bacillati</taxon>
        <taxon>Bacillota</taxon>
        <taxon>Bacilli</taxon>
        <taxon>Bacillales</taxon>
        <taxon>Caryophanaceae</taxon>
        <taxon>Viridibacillus</taxon>
    </lineage>
</organism>
<dbReference type="Pfam" id="PF01226">
    <property type="entry name" value="Form_Nir_trans"/>
    <property type="match status" value="1"/>
</dbReference>
<evidence type="ECO:0000256" key="3">
    <source>
        <dbReference type="ARBA" id="ARBA00022989"/>
    </source>
</evidence>
<comment type="similarity">
    <text evidence="5">Belongs to the FNT transporter (TC 1.A.16) family.</text>
</comment>
<dbReference type="PROSITE" id="PS01005">
    <property type="entry name" value="FORMATE_NITRITE_TP_1"/>
    <property type="match status" value="1"/>
</dbReference>
<dbReference type="GO" id="GO:0005886">
    <property type="term" value="C:plasma membrane"/>
    <property type="evidence" value="ECO:0007669"/>
    <property type="project" value="TreeGrafter"/>
</dbReference>
<comment type="caution">
    <text evidence="7">The sequence shown here is derived from an EMBL/GenBank/DDBJ whole genome shotgun (WGS) entry which is preliminary data.</text>
</comment>
<feature type="transmembrane region" description="Helical" evidence="6">
    <location>
        <begin position="116"/>
        <end position="135"/>
    </location>
</feature>
<proteinExistence type="inferred from homology"/>
<dbReference type="OrthoDB" id="9786493at2"/>
<evidence type="ECO:0000256" key="2">
    <source>
        <dbReference type="ARBA" id="ARBA00022692"/>
    </source>
</evidence>
<keyword evidence="3 6" id="KW-1133">Transmembrane helix</keyword>
<evidence type="ECO:0000256" key="4">
    <source>
        <dbReference type="ARBA" id="ARBA00023136"/>
    </source>
</evidence>
<dbReference type="EMBL" id="LILB01000001">
    <property type="protein sequence ID" value="KOO52375.1"/>
    <property type="molecule type" value="Genomic_DNA"/>
</dbReference>
<dbReference type="Gene3D" id="1.20.1080.10">
    <property type="entry name" value="Glycerol uptake facilitator protein"/>
    <property type="match status" value="1"/>
</dbReference>
<feature type="transmembrane region" description="Helical" evidence="6">
    <location>
        <begin position="187"/>
        <end position="215"/>
    </location>
</feature>
<dbReference type="GO" id="GO:0015499">
    <property type="term" value="F:formate transmembrane transporter activity"/>
    <property type="evidence" value="ECO:0007669"/>
    <property type="project" value="TreeGrafter"/>
</dbReference>
<feature type="transmembrane region" description="Helical" evidence="6">
    <location>
        <begin position="58"/>
        <end position="79"/>
    </location>
</feature>
<dbReference type="STRING" id="263475.AMD00_08250"/>
<dbReference type="PANTHER" id="PTHR30520">
    <property type="entry name" value="FORMATE TRANSPORTER-RELATED"/>
    <property type="match status" value="1"/>
</dbReference>
<evidence type="ECO:0000313" key="8">
    <source>
        <dbReference type="Proteomes" id="UP000036867"/>
    </source>
</evidence>
<dbReference type="InterPro" id="IPR000292">
    <property type="entry name" value="For/NO2_transpt"/>
</dbReference>
<sequence length="269" mass="29737">MEHKALRNVEKLALKKQKVFDQSIIKYLLRAMLASAFIGFGVIVAFKTGNLFYAEHSPVAYPIAALTFGIAIVLIAYAGGDLFTGNTFYFTFTALRGNMPWKKVIQMWISSYSGNIIGALFFAGLISLTGLFASHEVNGFLMSVVEGKMNTPTSELFFRAVLCNWLVCLAFYVPMALKGDGPKLFTMIFLVFGFFISGYEHSIANMSTFSIALVLDHPDAISMGKALHNLIPVTLGNMVGGIVFMALLYYFLDGPNSNDEDEFQEDDED</sequence>
<dbReference type="PROSITE" id="PS01006">
    <property type="entry name" value="FORMATE_NITRITE_TP_2"/>
    <property type="match status" value="1"/>
</dbReference>
<protein>
    <submittedName>
        <fullName evidence="7">Transporter</fullName>
    </submittedName>
</protein>
<dbReference type="SUPFAM" id="SSF81338">
    <property type="entry name" value="Aquaporin-like"/>
    <property type="match status" value="1"/>
</dbReference>
<keyword evidence="8" id="KW-1185">Reference proteome</keyword>
<dbReference type="InterPro" id="IPR023271">
    <property type="entry name" value="Aquaporin-like"/>
</dbReference>
<gene>
    <name evidence="7" type="ORF">AMD00_08250</name>
</gene>
<keyword evidence="2 6" id="KW-0812">Transmembrane</keyword>
<dbReference type="AlphaFoldDB" id="A0A0M0LMS3"/>
<evidence type="ECO:0000256" key="5">
    <source>
        <dbReference type="ARBA" id="ARBA00049660"/>
    </source>
</evidence>
<dbReference type="GeneID" id="301136095"/>
<evidence type="ECO:0000256" key="6">
    <source>
        <dbReference type="SAM" id="Phobius"/>
    </source>
</evidence>
<dbReference type="Proteomes" id="UP000036867">
    <property type="component" value="Unassembled WGS sequence"/>
</dbReference>
<accession>A0A0M0LMS3</accession>
<dbReference type="InterPro" id="IPR024002">
    <property type="entry name" value="For/NO2_transpt_CS"/>
</dbReference>